<dbReference type="Pfam" id="PF17863">
    <property type="entry name" value="AAA_lid_2"/>
    <property type="match status" value="1"/>
</dbReference>
<proteinExistence type="predicted"/>
<dbReference type="PANTHER" id="PTHR42759">
    <property type="entry name" value="MOXR FAMILY PROTEIN"/>
    <property type="match status" value="1"/>
</dbReference>
<dbReference type="Proteomes" id="UP001203207">
    <property type="component" value="Unassembled WGS sequence"/>
</dbReference>
<feature type="domain" description="AAA+ ATPase" evidence="4">
    <location>
        <begin position="69"/>
        <end position="210"/>
    </location>
</feature>
<dbReference type="InterPro" id="IPR011703">
    <property type="entry name" value="ATPase_AAA-3"/>
</dbReference>
<evidence type="ECO:0000256" key="2">
    <source>
        <dbReference type="ARBA" id="ARBA00022840"/>
    </source>
</evidence>
<comment type="caution">
    <text evidence="5">The sequence shown here is derived from an EMBL/GenBank/DDBJ whole genome shotgun (WGS) entry which is preliminary data.</text>
</comment>
<dbReference type="SUPFAM" id="SSF52540">
    <property type="entry name" value="P-loop containing nucleoside triphosphate hydrolases"/>
    <property type="match status" value="1"/>
</dbReference>
<evidence type="ECO:0000256" key="3">
    <source>
        <dbReference type="SAM" id="MobiDB-lite"/>
    </source>
</evidence>
<evidence type="ECO:0000259" key="4">
    <source>
        <dbReference type="SMART" id="SM00382"/>
    </source>
</evidence>
<dbReference type="Gene3D" id="1.10.8.80">
    <property type="entry name" value="Magnesium chelatase subunit I, C-Terminal domain"/>
    <property type="match status" value="1"/>
</dbReference>
<gene>
    <name evidence="5" type="ORF">AArcSt2_15235</name>
</gene>
<dbReference type="GO" id="GO:0016887">
    <property type="term" value="F:ATP hydrolysis activity"/>
    <property type="evidence" value="ECO:0007669"/>
    <property type="project" value="InterPro"/>
</dbReference>
<dbReference type="FunFam" id="3.40.50.300:FF:000640">
    <property type="entry name" value="MoxR family ATPase"/>
    <property type="match status" value="1"/>
</dbReference>
<dbReference type="Gene3D" id="3.40.50.300">
    <property type="entry name" value="P-loop containing nucleotide triphosphate hydrolases"/>
    <property type="match status" value="1"/>
</dbReference>
<feature type="region of interest" description="Disordered" evidence="3">
    <location>
        <begin position="1"/>
        <end position="37"/>
    </location>
</feature>
<dbReference type="InterPro" id="IPR003593">
    <property type="entry name" value="AAA+_ATPase"/>
</dbReference>
<dbReference type="InterPro" id="IPR050764">
    <property type="entry name" value="CbbQ/NirQ/NorQ/GpvN"/>
</dbReference>
<protein>
    <submittedName>
        <fullName evidence="5">MoxR family ATPase</fullName>
    </submittedName>
</protein>
<evidence type="ECO:0000256" key="1">
    <source>
        <dbReference type="ARBA" id="ARBA00022741"/>
    </source>
</evidence>
<accession>A0AAE3KDF2</accession>
<reference evidence="5" key="1">
    <citation type="journal article" date="2022" name="Syst. Appl. Microbiol.">
        <title>Natronocalculus amylovorans gen. nov., sp. nov., and Natranaeroarchaeum aerophilus sp. nov., dominant culturable amylolytic natronoarchaea from hypersaline soda lakes in southwestern Siberia.</title>
        <authorList>
            <person name="Sorokin D.Y."/>
            <person name="Elcheninov A.G."/>
            <person name="Khizhniak T.V."/>
            <person name="Koenen M."/>
            <person name="Bale N.J."/>
            <person name="Damste J.S.S."/>
            <person name="Kublanov I.V."/>
        </authorList>
    </citation>
    <scope>NUCLEOTIDE SEQUENCE</scope>
    <source>
        <strain evidence="5">AArc-St2</strain>
    </source>
</reference>
<name>A0AAE3KDF2_9EURY</name>
<sequence>MDDAERQNKNEKDAQIPDSVTNNRKLNDTDGDPLISDPKTFYDQVQESVGAVLVGNEEIIEGLTIALLTRGHVLLEGVPGVAKTTIANAFSQAIGLEYTRIQMTPDVLPADITGTHIYRDATGEFELRTGPVFSNVVVADEINRATPKTQSALLEAMQERQVTIEGDTLPLPVPFLVIATQNPIEMEGTFELPEAQRDRFSLKYIVELPNRQDETTLLDRFDTDPNIGPQTVEPVVGPASVHAAREVVADVHVADPIREYILDIVHGTRDDPSVEHGGSPRASLAFLNASKARAAIHGRNYVLPDDIKTLVEPVLMHRIVRNTDARLSDQSTSAILNGLLESLPAPGAEVEFASADD</sequence>
<dbReference type="PIRSF" id="PIRSF002849">
    <property type="entry name" value="AAA_ATPase_chaperone_MoxR_prd"/>
    <property type="match status" value="1"/>
</dbReference>
<dbReference type="GO" id="GO:0005524">
    <property type="term" value="F:ATP binding"/>
    <property type="evidence" value="ECO:0007669"/>
    <property type="project" value="UniProtKB-KW"/>
</dbReference>
<reference evidence="5" key="2">
    <citation type="submission" date="2022-02" db="EMBL/GenBank/DDBJ databases">
        <authorList>
            <person name="Elcheninov A.G."/>
            <person name="Sorokin D.Y."/>
            <person name="Kublanov I.V."/>
        </authorList>
    </citation>
    <scope>NUCLEOTIDE SEQUENCE</scope>
    <source>
        <strain evidence="5">AArc-St2</strain>
    </source>
</reference>
<dbReference type="SMART" id="SM00382">
    <property type="entry name" value="AAA"/>
    <property type="match status" value="1"/>
</dbReference>
<dbReference type="PANTHER" id="PTHR42759:SF1">
    <property type="entry name" value="MAGNESIUM-CHELATASE SUBUNIT CHLD"/>
    <property type="match status" value="1"/>
</dbReference>
<organism evidence="5 6">
    <name type="scientific">Natronocalculus amylovorans</name>
    <dbReference type="NCBI Taxonomy" id="2917812"/>
    <lineage>
        <taxon>Archaea</taxon>
        <taxon>Methanobacteriati</taxon>
        <taxon>Methanobacteriota</taxon>
        <taxon>Stenosarchaea group</taxon>
        <taxon>Halobacteria</taxon>
        <taxon>Halobacteriales</taxon>
        <taxon>Haloferacaceae</taxon>
        <taxon>Natronocalculus</taxon>
    </lineage>
</organism>
<dbReference type="Pfam" id="PF07726">
    <property type="entry name" value="AAA_3"/>
    <property type="match status" value="1"/>
</dbReference>
<dbReference type="AlphaFoldDB" id="A0AAE3KDF2"/>
<keyword evidence="1" id="KW-0547">Nucleotide-binding</keyword>
<keyword evidence="6" id="KW-1185">Reference proteome</keyword>
<keyword evidence="2" id="KW-0067">ATP-binding</keyword>
<dbReference type="InterPro" id="IPR027417">
    <property type="entry name" value="P-loop_NTPase"/>
</dbReference>
<evidence type="ECO:0000313" key="5">
    <source>
        <dbReference type="EMBL" id="MCL9818294.1"/>
    </source>
</evidence>
<evidence type="ECO:0000313" key="6">
    <source>
        <dbReference type="Proteomes" id="UP001203207"/>
    </source>
</evidence>
<feature type="compositionally biased region" description="Basic and acidic residues" evidence="3">
    <location>
        <begin position="1"/>
        <end position="15"/>
    </location>
</feature>
<dbReference type="EMBL" id="JAKRVX010000009">
    <property type="protein sequence ID" value="MCL9818294.1"/>
    <property type="molecule type" value="Genomic_DNA"/>
</dbReference>
<dbReference type="InterPro" id="IPR041628">
    <property type="entry name" value="ChlI/MoxR_AAA_lid"/>
</dbReference>